<dbReference type="InterPro" id="IPR008042">
    <property type="entry name" value="Retrotrans_Pao"/>
</dbReference>
<dbReference type="InterPro" id="IPR036397">
    <property type="entry name" value="RNaseH_sf"/>
</dbReference>
<dbReference type="Gene3D" id="3.30.420.10">
    <property type="entry name" value="Ribonuclease H-like superfamily/Ribonuclease H"/>
    <property type="match status" value="1"/>
</dbReference>
<dbReference type="PROSITE" id="PS50994">
    <property type="entry name" value="INTEGRASE"/>
    <property type="match status" value="1"/>
</dbReference>
<organism evidence="2 3">
    <name type="scientific">Diabrotica virgifera virgifera</name>
    <name type="common">western corn rootworm</name>
    <dbReference type="NCBI Taxonomy" id="50390"/>
    <lineage>
        <taxon>Eukaryota</taxon>
        <taxon>Metazoa</taxon>
        <taxon>Ecdysozoa</taxon>
        <taxon>Arthropoda</taxon>
        <taxon>Hexapoda</taxon>
        <taxon>Insecta</taxon>
        <taxon>Pterygota</taxon>
        <taxon>Neoptera</taxon>
        <taxon>Endopterygota</taxon>
        <taxon>Coleoptera</taxon>
        <taxon>Polyphaga</taxon>
        <taxon>Cucujiformia</taxon>
        <taxon>Chrysomeloidea</taxon>
        <taxon>Chrysomelidae</taxon>
        <taxon>Galerucinae</taxon>
        <taxon>Diabroticina</taxon>
        <taxon>Diabroticites</taxon>
        <taxon>Diabrotica</taxon>
    </lineage>
</organism>
<protein>
    <recommendedName>
        <fullName evidence="1">Integrase catalytic domain-containing protein</fullName>
    </recommendedName>
</protein>
<dbReference type="InterPro" id="IPR012337">
    <property type="entry name" value="RNaseH-like_sf"/>
</dbReference>
<dbReference type="RefSeq" id="XP_050501575.1">
    <property type="nucleotide sequence ID" value="XM_050645618.1"/>
</dbReference>
<sequence length="734" mass="83845">MIQSLWSLKLDWDSEVPFDLCDKWKKFQSKLCHLNDLRIPRCVLSNKPKIIELHGFSDASQYAYCATIYTRCIDSQGSINVHLLCAKTKVAPVKILTIPRLELCGSLLLVQLMKSVSDSVTFQYTPYYWCDSQIVLHWLNNDPANLQVFVGNRVAEIQRCTTIENWNYVSSSENPADIGSRGILPDQLAHCKLWFNGPQFLSTDFDKTKFYDLLDISNLPEMRKKSKALVSIKNDFNSLFYKYSNLNKLIRIMAYCRRFVNNSKSKSNSRRYGPISAIEFTDSEVFLVRLAQTESFVEEISLLNNGKDLSSKSRLLPLTPFLDETGLLRVGGRLRKSSRNYDGKHPLLLDKIHVLSKLILRHEHVQLQHAGPQLLLATVRQKFWIIAGMSLAKTVVRNCIRCYRFKPKPGSTIMADLPEHRVNISQPFFITGLDYAGPVTLKDRKGRGCKTYKAYICLFICFATKAVHLELISSLTSEAFMAGLRRFVFRRGKPGHLYSDNGTSFVGAKNELKILYDFIRKSEDEIVTSCAAQNIIWHFIPPSTPNFGGLWESNIKGVKYHLSRIIGQTLLTYEEFCTFLIQIEGTLNSRPLYALSSDPNDYTPLTPSHFLIGRPMTAVPDHTFQGEIKINQLSRFQLIQKLLQDFWKQWSKIYLNDLQQRHKWRSSTSTIQVGSLVLLKSDNLPICQWQLGRIVSVHPGDDGEIRVVTVKTAHGLYKRGITKICALPLAETCF</sequence>
<evidence type="ECO:0000313" key="3">
    <source>
        <dbReference type="Proteomes" id="UP001652700"/>
    </source>
</evidence>
<dbReference type="InterPro" id="IPR001584">
    <property type="entry name" value="Integrase_cat-core"/>
</dbReference>
<name>A0ABM5JUG0_DIAVI</name>
<proteinExistence type="predicted"/>
<keyword evidence="3" id="KW-1185">Reference proteome</keyword>
<dbReference type="Pfam" id="PF17921">
    <property type="entry name" value="Integrase_H2C2"/>
    <property type="match status" value="1"/>
</dbReference>
<dbReference type="Pfam" id="PF18701">
    <property type="entry name" value="DUF5641"/>
    <property type="match status" value="1"/>
</dbReference>
<dbReference type="InterPro" id="IPR040676">
    <property type="entry name" value="DUF5641"/>
</dbReference>
<reference evidence="2" key="1">
    <citation type="submission" date="2025-05" db="UniProtKB">
        <authorList>
            <consortium name="EnsemblMetazoa"/>
        </authorList>
    </citation>
    <scope>IDENTIFICATION</scope>
</reference>
<dbReference type="EnsemblMetazoa" id="XM_050645618.1">
    <property type="protein sequence ID" value="XP_050501575.1"/>
    <property type="gene ID" value="LOC126881379"/>
</dbReference>
<dbReference type="Pfam" id="PF05380">
    <property type="entry name" value="Peptidase_A17"/>
    <property type="match status" value="1"/>
</dbReference>
<evidence type="ECO:0000259" key="1">
    <source>
        <dbReference type="PROSITE" id="PS50994"/>
    </source>
</evidence>
<dbReference type="PANTHER" id="PTHR47331">
    <property type="entry name" value="PHD-TYPE DOMAIN-CONTAINING PROTEIN"/>
    <property type="match status" value="1"/>
</dbReference>
<dbReference type="SUPFAM" id="SSF53098">
    <property type="entry name" value="Ribonuclease H-like"/>
    <property type="match status" value="1"/>
</dbReference>
<dbReference type="GeneID" id="126881379"/>
<dbReference type="Proteomes" id="UP001652700">
    <property type="component" value="Unplaced"/>
</dbReference>
<feature type="domain" description="Integrase catalytic" evidence="1">
    <location>
        <begin position="423"/>
        <end position="615"/>
    </location>
</feature>
<accession>A0ABM5JUG0</accession>
<dbReference type="InterPro" id="IPR041588">
    <property type="entry name" value="Integrase_H2C2"/>
</dbReference>
<evidence type="ECO:0000313" key="2">
    <source>
        <dbReference type="EnsemblMetazoa" id="XP_050501575.1"/>
    </source>
</evidence>